<dbReference type="EMBL" id="MH598806">
    <property type="protein sequence ID" value="AXH71381.1"/>
    <property type="molecule type" value="Genomic_DNA"/>
</dbReference>
<reference evidence="1 2" key="1">
    <citation type="journal article" date="2019" name="Environ. Microbiol.">
        <title>Pelagiphages in the Podoviridae family integrate into host genomes.</title>
        <authorList>
            <person name="Zhao Y."/>
            <person name="Qin F."/>
            <person name="Zhang R."/>
            <person name="Giovannoni S.J."/>
            <person name="Zhang Z."/>
            <person name="Sun J."/>
            <person name="Du S."/>
            <person name="Rensing C."/>
        </authorList>
    </citation>
    <scope>NUCLEOTIDE SEQUENCE [LARGE SCALE GENOMIC DNA]</scope>
</reference>
<evidence type="ECO:0000313" key="1">
    <source>
        <dbReference type="EMBL" id="AXH71381.1"/>
    </source>
</evidence>
<organism evidence="1 2">
    <name type="scientific">Pelagibacter phage HTVC119P</name>
    <dbReference type="NCBI Taxonomy" id="2283020"/>
    <lineage>
        <taxon>Viruses</taxon>
        <taxon>Duplodnaviria</taxon>
        <taxon>Heunggongvirae</taxon>
        <taxon>Uroviricota</taxon>
        <taxon>Caudoviricetes</taxon>
        <taxon>Autographivirales</taxon>
        <taxon>Votkovvirus</taxon>
    </lineage>
</organism>
<proteinExistence type="predicted"/>
<evidence type="ECO:0000313" key="2">
    <source>
        <dbReference type="Proteomes" id="UP000317351"/>
    </source>
</evidence>
<accession>A0AC59HCK0</accession>
<dbReference type="Proteomes" id="UP000317351">
    <property type="component" value="Segment"/>
</dbReference>
<protein>
    <submittedName>
        <fullName evidence="1">Uncharacterized protein</fullName>
    </submittedName>
</protein>
<name>A0AC59HCK0_9CAUD</name>
<gene>
    <name evidence="1" type="ORF">P119_gp32</name>
</gene>
<sequence>MPNVIPFVREAILEDALVLAQNIRKLDKLEIKYSHNVTPVAALMSAFQTQNGKNYSIVDDDGYVYAMFGVSDCLQNKGYGVIWLLCSEELKKFPRRFYIESKYWLDVLQQDYEIIYNYVYEKNWLSLKWLQLCGFKPVKKVKVGTKNKNFILISRERKNTNV</sequence>